<organism evidence="1 2">
    <name type="scientific">Caenorhabditis auriculariae</name>
    <dbReference type="NCBI Taxonomy" id="2777116"/>
    <lineage>
        <taxon>Eukaryota</taxon>
        <taxon>Metazoa</taxon>
        <taxon>Ecdysozoa</taxon>
        <taxon>Nematoda</taxon>
        <taxon>Chromadorea</taxon>
        <taxon>Rhabditida</taxon>
        <taxon>Rhabditina</taxon>
        <taxon>Rhabditomorpha</taxon>
        <taxon>Rhabditoidea</taxon>
        <taxon>Rhabditidae</taxon>
        <taxon>Peloderinae</taxon>
        <taxon>Caenorhabditis</taxon>
    </lineage>
</organism>
<keyword evidence="2" id="KW-1185">Reference proteome</keyword>
<protein>
    <submittedName>
        <fullName evidence="1">Uncharacterized protein</fullName>
    </submittedName>
</protein>
<name>A0A8S1GR94_9PELO</name>
<comment type="caution">
    <text evidence="1">The sequence shown here is derived from an EMBL/GenBank/DDBJ whole genome shotgun (WGS) entry which is preliminary data.</text>
</comment>
<gene>
    <name evidence="1" type="ORF">CAUJ_LOCUS1353</name>
</gene>
<dbReference type="EMBL" id="CAJGYM010000002">
    <property type="protein sequence ID" value="CAD6185434.1"/>
    <property type="molecule type" value="Genomic_DNA"/>
</dbReference>
<reference evidence="1" key="1">
    <citation type="submission" date="2020-10" db="EMBL/GenBank/DDBJ databases">
        <authorList>
            <person name="Kikuchi T."/>
        </authorList>
    </citation>
    <scope>NUCLEOTIDE SEQUENCE</scope>
    <source>
        <strain evidence="1">NKZ352</strain>
    </source>
</reference>
<evidence type="ECO:0000313" key="2">
    <source>
        <dbReference type="Proteomes" id="UP000835052"/>
    </source>
</evidence>
<dbReference type="AlphaFoldDB" id="A0A8S1GR94"/>
<accession>A0A8S1GR94</accession>
<evidence type="ECO:0000313" key="1">
    <source>
        <dbReference type="EMBL" id="CAD6185434.1"/>
    </source>
</evidence>
<sequence length="119" mass="13358">MAIRGEQGECGILIQQMRARQKLTPSNATVTVSPVRKWAYKMAGQPTNVEKTTAGTTSALHDVFTLSLPLLFTSPWEFRVSPLIITDTRIAPYLIVMGLRRNSVFVVKKNHQSITDEER</sequence>
<proteinExistence type="predicted"/>
<dbReference type="Proteomes" id="UP000835052">
    <property type="component" value="Unassembled WGS sequence"/>
</dbReference>